<evidence type="ECO:0000313" key="1">
    <source>
        <dbReference type="EMBL" id="ACG61839.1"/>
    </source>
</evidence>
<sequence>MLDFLTVLKSHKIKWVKGIDSDLENGYNNNMRTVPQKEGDKTYGDN</sequence>
<gene>
    <name evidence="1" type="ordered locus">Sez_0467</name>
</gene>
<dbReference type="HOGENOM" id="CLU_3189378_0_0_9"/>
<proteinExistence type="predicted"/>
<dbReference type="AlphaFoldDB" id="B4U1H2"/>
<accession>B4U1H2</accession>
<organism evidence="1 2">
    <name type="scientific">Streptococcus equi subsp. zooepidemicus (strain MGCS10565)</name>
    <dbReference type="NCBI Taxonomy" id="552526"/>
    <lineage>
        <taxon>Bacteria</taxon>
        <taxon>Bacillati</taxon>
        <taxon>Bacillota</taxon>
        <taxon>Bacilli</taxon>
        <taxon>Lactobacillales</taxon>
        <taxon>Streptococcaceae</taxon>
        <taxon>Streptococcus</taxon>
    </lineage>
</organism>
<name>B4U1H2_STREM</name>
<dbReference type="Proteomes" id="UP000001873">
    <property type="component" value="Chromosome"/>
</dbReference>
<dbReference type="EMBL" id="CP001129">
    <property type="protein sequence ID" value="ACG61839.1"/>
    <property type="molecule type" value="Genomic_DNA"/>
</dbReference>
<evidence type="ECO:0000313" key="2">
    <source>
        <dbReference type="Proteomes" id="UP000001873"/>
    </source>
</evidence>
<protein>
    <submittedName>
        <fullName evidence="1">Uncharacterized protein</fullName>
    </submittedName>
</protein>
<dbReference type="KEGG" id="sez:Sez_0467"/>
<reference evidence="1 2" key="1">
    <citation type="journal article" date="2008" name="PLoS ONE">
        <title>Genome sequence of a lancefield group C Streptococcus zooepidemicus strain causing epidemic nephritis: new information about an old disease.</title>
        <authorList>
            <person name="Beres S.B."/>
            <person name="Sesso R."/>
            <person name="Pinto S.W.L."/>
            <person name="Hoe N.P."/>
            <person name="Porcella S.F."/>
            <person name="Deleo F.R."/>
            <person name="Musser J.M."/>
        </authorList>
    </citation>
    <scope>NUCLEOTIDE SEQUENCE [LARGE SCALE GENOMIC DNA]</scope>
    <source>
        <strain evidence="1 2">MGCS10565</strain>
    </source>
</reference>